<dbReference type="Proteomes" id="UP000265618">
    <property type="component" value="Unassembled WGS sequence"/>
</dbReference>
<keyword evidence="3" id="KW-1185">Reference proteome</keyword>
<protein>
    <submittedName>
        <fullName evidence="2">Uncharacterized protein</fullName>
    </submittedName>
</protein>
<sequence>MAVRDSEERERERESEERKKASLLASLSDETVHESKSFKEHYERGNYLGGGSFGEVYE</sequence>
<proteinExistence type="predicted"/>
<name>A0A9K3GL45_9EUKA</name>
<accession>A0A9K3GL45</accession>
<comment type="caution">
    <text evidence="2">The sequence shown here is derived from an EMBL/GenBank/DDBJ whole genome shotgun (WGS) entry which is preliminary data.</text>
</comment>
<dbReference type="EMBL" id="BDIP01002386">
    <property type="protein sequence ID" value="GIQ86220.1"/>
    <property type="molecule type" value="Genomic_DNA"/>
</dbReference>
<organism evidence="2 3">
    <name type="scientific">Kipferlia bialata</name>
    <dbReference type="NCBI Taxonomy" id="797122"/>
    <lineage>
        <taxon>Eukaryota</taxon>
        <taxon>Metamonada</taxon>
        <taxon>Carpediemonas-like organisms</taxon>
        <taxon>Kipferlia</taxon>
    </lineage>
</organism>
<dbReference type="AlphaFoldDB" id="A0A9K3GL45"/>
<gene>
    <name evidence="2" type="ORF">KIPB_008031</name>
</gene>
<feature type="region of interest" description="Disordered" evidence="1">
    <location>
        <begin position="1"/>
        <end position="58"/>
    </location>
</feature>
<reference evidence="2 3" key="1">
    <citation type="journal article" date="2018" name="PLoS ONE">
        <title>The draft genome of Kipferlia bialata reveals reductive genome evolution in fornicate parasites.</title>
        <authorList>
            <person name="Tanifuji G."/>
            <person name="Takabayashi S."/>
            <person name="Kume K."/>
            <person name="Takagi M."/>
            <person name="Nakayama T."/>
            <person name="Kamikawa R."/>
            <person name="Inagaki Y."/>
            <person name="Hashimoto T."/>
        </authorList>
    </citation>
    <scope>NUCLEOTIDE SEQUENCE [LARGE SCALE GENOMIC DNA]</scope>
    <source>
        <strain evidence="2">NY0173</strain>
    </source>
</reference>
<feature type="non-terminal residue" evidence="2">
    <location>
        <position position="1"/>
    </location>
</feature>
<evidence type="ECO:0000313" key="2">
    <source>
        <dbReference type="EMBL" id="GIQ86220.1"/>
    </source>
</evidence>
<evidence type="ECO:0000256" key="1">
    <source>
        <dbReference type="SAM" id="MobiDB-lite"/>
    </source>
</evidence>
<feature type="compositionally biased region" description="Basic and acidic residues" evidence="1">
    <location>
        <begin position="30"/>
        <end position="44"/>
    </location>
</feature>
<evidence type="ECO:0000313" key="3">
    <source>
        <dbReference type="Proteomes" id="UP000265618"/>
    </source>
</evidence>
<feature type="compositionally biased region" description="Basic and acidic residues" evidence="1">
    <location>
        <begin position="1"/>
        <end position="20"/>
    </location>
</feature>
<feature type="compositionally biased region" description="Gly residues" evidence="1">
    <location>
        <begin position="47"/>
        <end position="58"/>
    </location>
</feature>